<evidence type="ECO:0000313" key="16">
    <source>
        <dbReference type="Proteomes" id="UP000184520"/>
    </source>
</evidence>
<feature type="domain" description="TonB-dependent receptor plug" evidence="14">
    <location>
        <begin position="59"/>
        <end position="168"/>
    </location>
</feature>
<dbReference type="Pfam" id="PF00593">
    <property type="entry name" value="TonB_dep_Rec_b-barrel"/>
    <property type="match status" value="1"/>
</dbReference>
<feature type="short sequence motif" description="TonB C-terminal box" evidence="10">
    <location>
        <begin position="892"/>
        <end position="909"/>
    </location>
</feature>
<dbReference type="AlphaFoldDB" id="A0A1M5E7E7"/>
<evidence type="ECO:0000259" key="13">
    <source>
        <dbReference type="Pfam" id="PF00593"/>
    </source>
</evidence>
<keyword evidence="4 9" id="KW-0812">Transmembrane</keyword>
<dbReference type="NCBIfam" id="TIGR01782">
    <property type="entry name" value="TonB-Xanth-Caul"/>
    <property type="match status" value="1"/>
</dbReference>
<evidence type="ECO:0000256" key="7">
    <source>
        <dbReference type="ARBA" id="ARBA00023136"/>
    </source>
</evidence>
<dbReference type="Gene3D" id="2.40.170.20">
    <property type="entry name" value="TonB-dependent receptor, beta-barrel domain"/>
    <property type="match status" value="1"/>
</dbReference>
<organism evidence="15 16">
    <name type="scientific">Marisediminitalea aggregata</name>
    <dbReference type="NCBI Taxonomy" id="634436"/>
    <lineage>
        <taxon>Bacteria</taxon>
        <taxon>Pseudomonadati</taxon>
        <taxon>Pseudomonadota</taxon>
        <taxon>Gammaproteobacteria</taxon>
        <taxon>Alteromonadales</taxon>
        <taxon>Alteromonadaceae</taxon>
        <taxon>Marisediminitalea</taxon>
    </lineage>
</organism>
<feature type="signal peptide" evidence="12">
    <location>
        <begin position="1"/>
        <end position="23"/>
    </location>
</feature>
<dbReference type="SUPFAM" id="SSF56935">
    <property type="entry name" value="Porins"/>
    <property type="match status" value="1"/>
</dbReference>
<dbReference type="InterPro" id="IPR036942">
    <property type="entry name" value="Beta-barrel_TonB_sf"/>
</dbReference>
<dbReference type="GO" id="GO:0009279">
    <property type="term" value="C:cell outer membrane"/>
    <property type="evidence" value="ECO:0007669"/>
    <property type="project" value="UniProtKB-SubCell"/>
</dbReference>
<dbReference type="PANTHER" id="PTHR40980">
    <property type="entry name" value="PLUG DOMAIN-CONTAINING PROTEIN"/>
    <property type="match status" value="1"/>
</dbReference>
<name>A0A1M5E7E7_9ALTE</name>
<evidence type="ECO:0000256" key="1">
    <source>
        <dbReference type="ARBA" id="ARBA00004571"/>
    </source>
</evidence>
<evidence type="ECO:0000256" key="12">
    <source>
        <dbReference type="SAM" id="SignalP"/>
    </source>
</evidence>
<keyword evidence="16" id="KW-1185">Reference proteome</keyword>
<keyword evidence="2 9" id="KW-0813">Transport</keyword>
<comment type="subcellular location">
    <subcellularLocation>
        <location evidence="1 9">Cell outer membrane</location>
        <topology evidence="1 9">Multi-pass membrane protein</topology>
    </subcellularLocation>
</comment>
<feature type="domain" description="TonB-dependent receptor-like beta-barrel" evidence="13">
    <location>
        <begin position="411"/>
        <end position="872"/>
    </location>
</feature>
<dbReference type="InterPro" id="IPR000531">
    <property type="entry name" value="Beta-barrel_TonB"/>
</dbReference>
<dbReference type="PROSITE" id="PS52016">
    <property type="entry name" value="TONB_DEPENDENT_REC_3"/>
    <property type="match status" value="1"/>
</dbReference>
<dbReference type="InterPro" id="IPR010104">
    <property type="entry name" value="TonB_rcpt_bac"/>
</dbReference>
<evidence type="ECO:0000256" key="2">
    <source>
        <dbReference type="ARBA" id="ARBA00022448"/>
    </source>
</evidence>
<evidence type="ECO:0000256" key="9">
    <source>
        <dbReference type="PROSITE-ProRule" id="PRU01360"/>
    </source>
</evidence>
<dbReference type="EMBL" id="FQWD01000001">
    <property type="protein sequence ID" value="SHF75085.1"/>
    <property type="molecule type" value="Genomic_DNA"/>
</dbReference>
<dbReference type="OrthoDB" id="8727862at2"/>
<protein>
    <submittedName>
        <fullName evidence="15">Iron complex outermembrane recepter protein</fullName>
    </submittedName>
</protein>
<evidence type="ECO:0000256" key="6">
    <source>
        <dbReference type="ARBA" id="ARBA00023077"/>
    </source>
</evidence>
<evidence type="ECO:0000256" key="4">
    <source>
        <dbReference type="ARBA" id="ARBA00022692"/>
    </source>
</evidence>
<proteinExistence type="inferred from homology"/>
<dbReference type="Pfam" id="PF07715">
    <property type="entry name" value="Plug"/>
    <property type="match status" value="1"/>
</dbReference>
<dbReference type="Proteomes" id="UP000184520">
    <property type="component" value="Unassembled WGS sequence"/>
</dbReference>
<dbReference type="PANTHER" id="PTHR40980:SF3">
    <property type="entry name" value="TONB-DEPENDENT RECEPTOR-LIKE BETA-BARREL DOMAIN-CONTAINING PROTEIN"/>
    <property type="match status" value="1"/>
</dbReference>
<dbReference type="RefSeq" id="WP_073316789.1">
    <property type="nucleotide sequence ID" value="NZ_FQWD01000001.1"/>
</dbReference>
<dbReference type="Gene3D" id="2.170.130.10">
    <property type="entry name" value="TonB-dependent receptor, plug domain"/>
    <property type="match status" value="1"/>
</dbReference>
<dbReference type="STRING" id="634436.SAMN05216361_0282"/>
<keyword evidence="8 9" id="KW-0998">Cell outer membrane</keyword>
<evidence type="ECO:0000256" key="5">
    <source>
        <dbReference type="ARBA" id="ARBA00022729"/>
    </source>
</evidence>
<sequence>MKQHRINTLTRGLRLAFTVGAMAATAVPCAIAQEGADSTEIIEVRGIRASQKANINTKRFSDAVVDAITAEDIGKFPDKNVAESLSRIPGVTIDRDFGEGQGVTIRGVQPDQNLTLVNGQAVGTAQWFVLSDATRNFNFEILASEMVGGLEVYKSSQADLDEGALGGTVILRTRKPLDLDANTAQMSVEAQYNDISTETDPSLSGLYSWKNDDGTFGILVSGSYQQRTVHRETNEDFGWFGPSIPRIDPLIEAPQGTSSKGAIPWGMGSALFKQDRKRQGIDVTAQWLPTDDLDISVHYLSSTMEADNVNSNLIGIPFRGIAYMGEDTNSGTVSNGVVESLAVTGLAQRPGWARHMAYDNIFRDGSEMSTELLDVEGTYTLASGQLHFQLGTTTGEGTNRDFFTEFWVTPDDERANFDFYNPGGANPYIDFTTASPWLANPGDEMWLGGIFDQVNSTKDEENYLQLDYSHFVEWGAITEIKTGLKVRDRSFGQHRYRTDLANLAPTGEGSLGPASDFWSGAMVNVDHSQTNGVAASYFMPDKTAMYNALYAVAECNDSNSDGLCRNSDVYLKDASFDIEEDITALYVMAKFATDGLRGNIGLRYVETDSTSKGFDLNSGEAVAYDGDYNEWLPSANIAYDLSEDVVLRFAASRVITRPAPFQLAPAVNLTPETSSGTAGNPGLNPLTANQFEAGVEWYYDSASLVSFTLFKKDISDFIFTKTVAKEINGQQINQLSTPENGGTTAIEGFEFQLQHAFENGFGGYFNYTYTDVADAEIDEAAAVYDDAGNIVGATLSTRTVSFPNTSKNSFNIGVYYEVDEYSARLNYNYRSEYFIAQTEIGPRYRDEQAQLDAQVSWQYSENLTFKAEALNLTDEIWENYYVRESDGLRLGGTQSANGRRLFVGASMSF</sequence>
<evidence type="ECO:0000256" key="8">
    <source>
        <dbReference type="ARBA" id="ARBA00023237"/>
    </source>
</evidence>
<dbReference type="InterPro" id="IPR037066">
    <property type="entry name" value="Plug_dom_sf"/>
</dbReference>
<dbReference type="PROSITE" id="PS01156">
    <property type="entry name" value="TONB_DEPENDENT_REC_2"/>
    <property type="match status" value="1"/>
</dbReference>
<gene>
    <name evidence="15" type="ORF">SAMN05216361_0282</name>
</gene>
<keyword evidence="7 9" id="KW-0472">Membrane</keyword>
<dbReference type="InterPro" id="IPR039426">
    <property type="entry name" value="TonB-dep_rcpt-like"/>
</dbReference>
<evidence type="ECO:0000256" key="10">
    <source>
        <dbReference type="PROSITE-ProRule" id="PRU10144"/>
    </source>
</evidence>
<dbReference type="InterPro" id="IPR012910">
    <property type="entry name" value="Plug_dom"/>
</dbReference>
<reference evidence="16" key="1">
    <citation type="submission" date="2016-11" db="EMBL/GenBank/DDBJ databases">
        <authorList>
            <person name="Varghese N."/>
            <person name="Submissions S."/>
        </authorList>
    </citation>
    <scope>NUCLEOTIDE SEQUENCE [LARGE SCALE GENOMIC DNA]</scope>
    <source>
        <strain evidence="16">CGMCC 1.8995</strain>
    </source>
</reference>
<dbReference type="CDD" id="cd01347">
    <property type="entry name" value="ligand_gated_channel"/>
    <property type="match status" value="1"/>
</dbReference>
<keyword evidence="5 12" id="KW-0732">Signal</keyword>
<accession>A0A1M5E7E7</accession>
<evidence type="ECO:0000256" key="11">
    <source>
        <dbReference type="RuleBase" id="RU003357"/>
    </source>
</evidence>
<evidence type="ECO:0000313" key="15">
    <source>
        <dbReference type="EMBL" id="SHF75085.1"/>
    </source>
</evidence>
<feature type="chain" id="PRO_5012861174" evidence="12">
    <location>
        <begin position="24"/>
        <end position="909"/>
    </location>
</feature>
<dbReference type="InterPro" id="IPR010917">
    <property type="entry name" value="TonB_rcpt_CS"/>
</dbReference>
<evidence type="ECO:0000256" key="3">
    <source>
        <dbReference type="ARBA" id="ARBA00022452"/>
    </source>
</evidence>
<comment type="similarity">
    <text evidence="9 11">Belongs to the TonB-dependent receptor family.</text>
</comment>
<keyword evidence="3 9" id="KW-1134">Transmembrane beta strand</keyword>
<evidence type="ECO:0000259" key="14">
    <source>
        <dbReference type="Pfam" id="PF07715"/>
    </source>
</evidence>
<keyword evidence="6 11" id="KW-0798">TonB box</keyword>